<evidence type="ECO:0000313" key="7">
    <source>
        <dbReference type="Proteomes" id="UP001265550"/>
    </source>
</evidence>
<dbReference type="Proteomes" id="UP001265550">
    <property type="component" value="Unassembled WGS sequence"/>
</dbReference>
<dbReference type="EMBL" id="JAVDWE010000002">
    <property type="protein sequence ID" value="MDR7093328.1"/>
    <property type="molecule type" value="Genomic_DNA"/>
</dbReference>
<protein>
    <submittedName>
        <fullName evidence="6">MFS family permease</fullName>
    </submittedName>
</protein>
<keyword evidence="3 4" id="KW-0472">Membrane</keyword>
<keyword evidence="7" id="KW-1185">Reference proteome</keyword>
<feature type="transmembrane region" description="Helical" evidence="4">
    <location>
        <begin position="60"/>
        <end position="79"/>
    </location>
</feature>
<keyword evidence="1 4" id="KW-0812">Transmembrane</keyword>
<evidence type="ECO:0000256" key="3">
    <source>
        <dbReference type="ARBA" id="ARBA00023136"/>
    </source>
</evidence>
<evidence type="ECO:0000259" key="5">
    <source>
        <dbReference type="PROSITE" id="PS50850"/>
    </source>
</evidence>
<reference evidence="6 7" key="1">
    <citation type="submission" date="2023-07" db="EMBL/GenBank/DDBJ databases">
        <title>Sorghum-associated microbial communities from plants grown in Nebraska, USA.</title>
        <authorList>
            <person name="Schachtman D."/>
        </authorList>
    </citation>
    <scope>NUCLEOTIDE SEQUENCE [LARGE SCALE GENOMIC DNA]</scope>
    <source>
        <strain evidence="6 7">BE240</strain>
    </source>
</reference>
<feature type="domain" description="Major facilitator superfamily (MFS) profile" evidence="5">
    <location>
        <begin position="25"/>
        <end position="410"/>
    </location>
</feature>
<organism evidence="6 7">
    <name type="scientific">Hydrogenophaga laconesensis</name>
    <dbReference type="NCBI Taxonomy" id="1805971"/>
    <lineage>
        <taxon>Bacteria</taxon>
        <taxon>Pseudomonadati</taxon>
        <taxon>Pseudomonadota</taxon>
        <taxon>Betaproteobacteria</taxon>
        <taxon>Burkholderiales</taxon>
        <taxon>Comamonadaceae</taxon>
        <taxon>Hydrogenophaga</taxon>
    </lineage>
</organism>
<keyword evidence="2 4" id="KW-1133">Transmembrane helix</keyword>
<dbReference type="SUPFAM" id="SSF103473">
    <property type="entry name" value="MFS general substrate transporter"/>
    <property type="match status" value="1"/>
</dbReference>
<dbReference type="InterPro" id="IPR011701">
    <property type="entry name" value="MFS"/>
</dbReference>
<accession>A0ABU1V7U0</accession>
<dbReference type="InterPro" id="IPR047200">
    <property type="entry name" value="MFS_YcaD-like"/>
</dbReference>
<feature type="transmembrane region" description="Helical" evidence="4">
    <location>
        <begin position="149"/>
        <end position="172"/>
    </location>
</feature>
<dbReference type="Pfam" id="PF07690">
    <property type="entry name" value="MFS_1"/>
    <property type="match status" value="1"/>
</dbReference>
<sequence>MSEHPLRPDHTGALAANPPGKARLGLIAIFGSTFFELVGYFMLTPLLLLRLKGGGESTALAGLFAASGWLGVFLMTPFASAITQRLGRRPTLWLAALIPVIATAGFAFTPVLWLWFVFKIAAGMASGLRWVLAEAVVAEFSPPGQRGRYVGIFETMVGITFVVGPLMLAWVGADSDRALWIALGFMAIGLAWSLLIPRLPDAADAHSAKVGLSGVWHALLAHPLIMTVGFVGGFFESGLTSILPLYGLALGLGATVAALLVSASGLGSALMMLPAGVLADHMAHHPGQRWGDGRTVRLRILRACALITLLATLVIPFVAGTPWLAAPVAFLWGGAGGCLYTLAMIDIGSREEGITLVNSTAVLVLSYTLGGVLAPALGGAALQWAPTLGFPALLIAVAGLGWWLLRRADSPQTEGTLRV</sequence>
<feature type="transmembrane region" description="Helical" evidence="4">
    <location>
        <begin position="384"/>
        <end position="405"/>
    </location>
</feature>
<name>A0ABU1V7U0_9BURK</name>
<dbReference type="PANTHER" id="PTHR23521:SF3">
    <property type="entry name" value="MFS TRANSPORTER"/>
    <property type="match status" value="1"/>
</dbReference>
<proteinExistence type="predicted"/>
<feature type="transmembrane region" description="Helical" evidence="4">
    <location>
        <begin position="178"/>
        <end position="195"/>
    </location>
</feature>
<feature type="transmembrane region" description="Helical" evidence="4">
    <location>
        <begin position="24"/>
        <end position="48"/>
    </location>
</feature>
<evidence type="ECO:0000313" key="6">
    <source>
        <dbReference type="EMBL" id="MDR7093328.1"/>
    </source>
</evidence>
<dbReference type="InterPro" id="IPR020846">
    <property type="entry name" value="MFS_dom"/>
</dbReference>
<dbReference type="PROSITE" id="PS50850">
    <property type="entry name" value="MFS"/>
    <property type="match status" value="1"/>
</dbReference>
<gene>
    <name evidence="6" type="ORF">J2X09_001060</name>
</gene>
<feature type="transmembrane region" description="Helical" evidence="4">
    <location>
        <begin position="300"/>
        <end position="318"/>
    </location>
</feature>
<dbReference type="InterPro" id="IPR036259">
    <property type="entry name" value="MFS_trans_sf"/>
</dbReference>
<feature type="transmembrane region" description="Helical" evidence="4">
    <location>
        <begin position="215"/>
        <end position="235"/>
    </location>
</feature>
<dbReference type="Gene3D" id="1.20.1250.20">
    <property type="entry name" value="MFS general substrate transporter like domains"/>
    <property type="match status" value="2"/>
</dbReference>
<dbReference type="RefSeq" id="WP_204732800.1">
    <property type="nucleotide sequence ID" value="NZ_JAVDWE010000002.1"/>
</dbReference>
<evidence type="ECO:0000256" key="4">
    <source>
        <dbReference type="SAM" id="Phobius"/>
    </source>
</evidence>
<feature type="transmembrane region" description="Helical" evidence="4">
    <location>
        <begin position="247"/>
        <end position="279"/>
    </location>
</feature>
<dbReference type="CDD" id="cd17477">
    <property type="entry name" value="MFS_YcaD_like"/>
    <property type="match status" value="1"/>
</dbReference>
<dbReference type="PANTHER" id="PTHR23521">
    <property type="entry name" value="TRANSPORTER MFS SUPERFAMILY"/>
    <property type="match status" value="1"/>
</dbReference>
<feature type="transmembrane region" description="Helical" evidence="4">
    <location>
        <begin position="91"/>
        <end position="108"/>
    </location>
</feature>
<evidence type="ECO:0000256" key="1">
    <source>
        <dbReference type="ARBA" id="ARBA00022692"/>
    </source>
</evidence>
<evidence type="ECO:0000256" key="2">
    <source>
        <dbReference type="ARBA" id="ARBA00022989"/>
    </source>
</evidence>
<comment type="caution">
    <text evidence="6">The sequence shown here is derived from an EMBL/GenBank/DDBJ whole genome shotgun (WGS) entry which is preliminary data.</text>
</comment>
<feature type="transmembrane region" description="Helical" evidence="4">
    <location>
        <begin position="355"/>
        <end position="378"/>
    </location>
</feature>
<feature type="transmembrane region" description="Helical" evidence="4">
    <location>
        <begin position="324"/>
        <end position="343"/>
    </location>
</feature>